<dbReference type="EC" id="2.1.1.72" evidence="1"/>
<evidence type="ECO:0000313" key="9">
    <source>
        <dbReference type="Proteomes" id="UP000275571"/>
    </source>
</evidence>
<dbReference type="Gene3D" id="3.40.50.150">
    <property type="entry name" value="Vaccinia Virus protein VP39"/>
    <property type="match status" value="1"/>
</dbReference>
<gene>
    <name evidence="8" type="ORF">DB313_05320</name>
</gene>
<keyword evidence="3" id="KW-0808">Transferase</keyword>
<dbReference type="Pfam" id="PF13588">
    <property type="entry name" value="HSDR_N_2"/>
    <property type="match status" value="1"/>
</dbReference>
<dbReference type="EMBL" id="CP028886">
    <property type="protein sequence ID" value="AYE36921.1"/>
    <property type="molecule type" value="Genomic_DNA"/>
</dbReference>
<dbReference type="InterPro" id="IPR029464">
    <property type="entry name" value="HSDR_N"/>
</dbReference>
<dbReference type="InterPro" id="IPR050953">
    <property type="entry name" value="N4_N6_ade-DNA_methylase"/>
</dbReference>
<evidence type="ECO:0000259" key="6">
    <source>
        <dbReference type="Pfam" id="PF07669"/>
    </source>
</evidence>
<dbReference type="OrthoDB" id="351375at2"/>
<dbReference type="PANTHER" id="PTHR33841:SF1">
    <property type="entry name" value="DNA METHYLTRANSFERASE A"/>
    <property type="match status" value="1"/>
</dbReference>
<reference evidence="8 9" key="1">
    <citation type="journal article" date="2018" name="Infect. Genet. Evol.">
        <title>Genome-wide analysis of Borrelia turcica and 'Candidatus Borrelia tachyglossi' shows relapsing fever-like genomes with unique genomic links to Lyme disease Borrelia.</title>
        <authorList>
            <person name="Gofton A.W."/>
            <person name="Margos G."/>
            <person name="Fingerle V."/>
            <person name="Hepner S."/>
            <person name="Loh S.M."/>
            <person name="Ryan U."/>
            <person name="Irwin P."/>
            <person name="Oskam C.L."/>
        </authorList>
    </citation>
    <scope>NUCLEOTIDE SEQUENCE [LARGE SCALE GENOMIC DNA]</scope>
    <source>
        <strain evidence="8 9">IST7</strain>
        <plasmid evidence="8">lp32-A</plasmid>
    </source>
</reference>
<evidence type="ECO:0000256" key="1">
    <source>
        <dbReference type="ARBA" id="ARBA00011900"/>
    </source>
</evidence>
<keyword evidence="4" id="KW-0949">S-adenosyl-L-methionine</keyword>
<dbReference type="PRINTS" id="PR00507">
    <property type="entry name" value="N12N6MTFRASE"/>
</dbReference>
<sequence length="1292" mass="152608">MSKTKEILGVKTNHPYINDYREIINKLFIDTKSRDVIEKFFYYFKKELKNRNFSSSTSEAEVETFVEMISRELSYTVKQQSGITTEGKSSRTDILLFENQDEKDLFDKSLTSSKVIPSEKILLIIEVKNPNNDLRKAEEQLYVYLNQYKRDFGITTNGYIWRFYDKSQVYTGEKKYIEFNFSEILKNKFNRQEGFLLFFYLVRKERYLSGEIEEEKVKRNREQDTIKKTLKEILYANPDDSIVFKIAKNIYKELKESKDFTSRDLEIILEEATIFVLRIFFIAYIEDKFKDVLDKHSVYKKKVSFRHYFYPKLTKENAAYIKLLSIFSLLDEGMDNDSDKFPMFNGGLFSNSRAKHLTNQNLLTTEEIRDILTKILFFNEENARNKKYVEYSKIDVKSFGELYEALLEYDLRIAKDIIYRIKIDGNYLIYTENNLPPEYKNKGYITTYYEGDIYLTSMSLNRKKSGAFYTPDNLTEFMVTSAIEEQLKSKSPFEIKIIDNACGSGHFLIASLNYLTDKVYANIDDFKDVKIEMAKEQKLIEAETSKYGIRNIDDKLILKRMLLKKCIYGVDINPISVEVTMLSLWVNTFIFGTPLSFIEHHIKTGNALIGYIKNEFSHAARRYLPEDASLWLNENIKNIMSKIEESLKRLKCINDINKEQIEESKTIYSEYKRDRDKLKLVFSLVKLYELYSTKSLKLNQKINFGGSGSYDVTKLIDNIMNDNITEDASEIIKEVEAFHNEYKIFHYEIEFPDITDGFEIVIGNPPWEKVKFDEAEFFAKYNPGYRKLSISEQNKFKEETMGSEINTESKTLTSLYKDERSTIGKLNDIYKSSFTDFSCGGDPNLFRYFVAFNLKLIAKGGNLTYLIPSCMWSEHSSQKLRIYLFEYYELNYLYQFENKKRFVDVHSSFKFVIFQLSNNKKKTSQFKSKFMIQKNDNIIEEMTEELRSIKKGQHFPYKGFYLSLEDIQAISPSKYIVAEYGNEEESTLLKKMFNKYPLLTENYVNFGEGMHVTKYKSYFKASDEKKDDDILLYQGANIHQFNSRYFESEKAKENSKLLWISKENLDSLVSDCSRYEDFKIMYRKIAINTNERTMISALKPKDSYCTNSLYLNYEAPLISIFKKLFIIGVFNSLSFDFLIRKFVEVNVLKTCLYQCPMPQPTDEEILCNQIYFKLAKNSCILIVKNDLQNFSQLLELKEFNFNKEDKAKILKLNSKDKYFKAIEREINFIVASLYSLTPDEFEILLENFKVLKKKKDESYFSDLVEEYKRWRLKEEKKESESFIERTDCNKRE</sequence>
<dbReference type="Pfam" id="PF07669">
    <property type="entry name" value="Eco57I"/>
    <property type="match status" value="1"/>
</dbReference>
<feature type="domain" description="Type II methyltransferase M.TaqI-like" evidence="6">
    <location>
        <begin position="565"/>
        <end position="785"/>
    </location>
</feature>
<dbReference type="GO" id="GO:0004519">
    <property type="term" value="F:endonuclease activity"/>
    <property type="evidence" value="ECO:0007669"/>
    <property type="project" value="UniProtKB-KW"/>
</dbReference>
<evidence type="ECO:0000313" key="8">
    <source>
        <dbReference type="EMBL" id="AYE36921.1"/>
    </source>
</evidence>
<evidence type="ECO:0000256" key="4">
    <source>
        <dbReference type="ARBA" id="ARBA00022691"/>
    </source>
</evidence>
<comment type="catalytic activity">
    <reaction evidence="5">
        <text>a 2'-deoxyadenosine in DNA + S-adenosyl-L-methionine = an N(6)-methyl-2'-deoxyadenosine in DNA + S-adenosyl-L-homocysteine + H(+)</text>
        <dbReference type="Rhea" id="RHEA:15197"/>
        <dbReference type="Rhea" id="RHEA-COMP:12418"/>
        <dbReference type="Rhea" id="RHEA-COMP:12419"/>
        <dbReference type="ChEBI" id="CHEBI:15378"/>
        <dbReference type="ChEBI" id="CHEBI:57856"/>
        <dbReference type="ChEBI" id="CHEBI:59789"/>
        <dbReference type="ChEBI" id="CHEBI:90615"/>
        <dbReference type="ChEBI" id="CHEBI:90616"/>
        <dbReference type="EC" id="2.1.1.72"/>
    </reaction>
</comment>
<feature type="domain" description="Type I restriction enzyme R protein N-terminal" evidence="7">
    <location>
        <begin position="65"/>
        <end position="167"/>
    </location>
</feature>
<dbReference type="REBASE" id="273785">
    <property type="entry name" value="BtuIST7ORF5320P"/>
</dbReference>
<accession>A0A386PN22</accession>
<keyword evidence="8" id="KW-0540">Nuclease</keyword>
<keyword evidence="8" id="KW-0614">Plasmid</keyword>
<dbReference type="GO" id="GO:0009007">
    <property type="term" value="F:site-specific DNA-methyltransferase (adenine-specific) activity"/>
    <property type="evidence" value="ECO:0007669"/>
    <property type="project" value="UniProtKB-EC"/>
</dbReference>
<evidence type="ECO:0000256" key="3">
    <source>
        <dbReference type="ARBA" id="ARBA00022679"/>
    </source>
</evidence>
<keyword evidence="8" id="KW-0255">Endonuclease</keyword>
<evidence type="ECO:0000259" key="7">
    <source>
        <dbReference type="Pfam" id="PF13588"/>
    </source>
</evidence>
<protein>
    <recommendedName>
        <fullName evidence="1">site-specific DNA-methyltransferase (adenine-specific)</fullName>
        <ecNumber evidence="1">2.1.1.72</ecNumber>
    </recommendedName>
</protein>
<dbReference type="InterPro" id="IPR029063">
    <property type="entry name" value="SAM-dependent_MTases_sf"/>
</dbReference>
<dbReference type="KEGG" id="btur:DB313_05320"/>
<keyword evidence="9" id="KW-1185">Reference proteome</keyword>
<geneLocation type="plasmid" evidence="9">
    <name>lp32-a</name>
</geneLocation>
<organism evidence="8 9">
    <name type="scientific">Borrelia turcica IST7</name>
    <dbReference type="NCBI Taxonomy" id="1104446"/>
    <lineage>
        <taxon>Bacteria</taxon>
        <taxon>Pseudomonadati</taxon>
        <taxon>Spirochaetota</taxon>
        <taxon>Spirochaetia</taxon>
        <taxon>Spirochaetales</taxon>
        <taxon>Borreliaceae</taxon>
        <taxon>Borrelia</taxon>
    </lineage>
</organism>
<dbReference type="PANTHER" id="PTHR33841">
    <property type="entry name" value="DNA METHYLTRANSFERASE YEEA-RELATED"/>
    <property type="match status" value="1"/>
</dbReference>
<name>A0A386PN22_9SPIR</name>
<dbReference type="GO" id="GO:0006304">
    <property type="term" value="P:DNA modification"/>
    <property type="evidence" value="ECO:0007669"/>
    <property type="project" value="InterPro"/>
</dbReference>
<dbReference type="InterPro" id="IPR011639">
    <property type="entry name" value="MethylTrfase_TaqI-like_dom"/>
</dbReference>
<keyword evidence="8" id="KW-0378">Hydrolase</keyword>
<dbReference type="GO" id="GO:0032259">
    <property type="term" value="P:methylation"/>
    <property type="evidence" value="ECO:0007669"/>
    <property type="project" value="UniProtKB-KW"/>
</dbReference>
<keyword evidence="2" id="KW-0489">Methyltransferase</keyword>
<dbReference type="SUPFAM" id="SSF53335">
    <property type="entry name" value="S-adenosyl-L-methionine-dependent methyltransferases"/>
    <property type="match status" value="1"/>
</dbReference>
<evidence type="ECO:0000256" key="5">
    <source>
        <dbReference type="ARBA" id="ARBA00047942"/>
    </source>
</evidence>
<dbReference type="RefSeq" id="WP_120104842.1">
    <property type="nucleotide sequence ID" value="NZ_CP028886.1"/>
</dbReference>
<proteinExistence type="predicted"/>
<evidence type="ECO:0000256" key="2">
    <source>
        <dbReference type="ARBA" id="ARBA00022603"/>
    </source>
</evidence>
<dbReference type="Proteomes" id="UP000275571">
    <property type="component" value="Plasmid lp32-A"/>
</dbReference>